<dbReference type="NCBIfam" id="TIGR02317">
    <property type="entry name" value="prpB"/>
    <property type="match status" value="1"/>
</dbReference>
<dbReference type="PANTHER" id="PTHR42905">
    <property type="entry name" value="PHOSPHOENOLPYRUVATE CARBOXYLASE"/>
    <property type="match status" value="1"/>
</dbReference>
<dbReference type="InterPro" id="IPR012695">
    <property type="entry name" value="PrpB"/>
</dbReference>
<sequence length="305" mass="33717">MWIVNDETSQADLAAAFKEQMNRSALFQIPGVHDGMSALYAQKTGFQGLYLSGAAFCASKGLPDLGMIHSTEMAEKAKEIIRASQLPLLVDMDTGYGGVLNAARAAKEMVESKVAAVQIEDQQMPKKCGHLNGKSLVPVEEMIAKIKAIKQAAPSLLVIARTDAKSVNGMEDVIRRANLYVEAGADAIFPEALITAEEFTHASNHIQGPLLANMTEFGKTPYYHADEFSMFGFQMVIYPVSSLRVAAKAYERLFTEIMEKGTQQGMLKDMQTRKELYETIHYDDYEEMDQHLAKTILPEIGKEHS</sequence>
<dbReference type="FunFam" id="3.20.20.60:FF:000009">
    <property type="entry name" value="2-methylisocitrate lyase"/>
    <property type="match status" value="1"/>
</dbReference>
<reference evidence="9 10" key="1">
    <citation type="submission" date="2012-09" db="EMBL/GenBank/DDBJ databases">
        <title>Genome Sequence of Bacillus sp. DW5-4.</title>
        <authorList>
            <person name="Lai Q."/>
            <person name="Liu Y."/>
            <person name="Shao Z."/>
        </authorList>
    </citation>
    <scope>NUCLEOTIDE SEQUENCE [LARGE SCALE GENOMIC DNA]</scope>
    <source>
        <strain evidence="9 10">DW5-4</strain>
    </source>
</reference>
<keyword evidence="5 8" id="KW-0456">Lyase</keyword>
<dbReference type="CDD" id="cd00377">
    <property type="entry name" value="ICL_PEPM"/>
    <property type="match status" value="1"/>
</dbReference>
<dbReference type="InterPro" id="IPR018523">
    <property type="entry name" value="Isocitrate_lyase_ph_CS"/>
</dbReference>
<evidence type="ECO:0000256" key="5">
    <source>
        <dbReference type="ARBA" id="ARBA00023239"/>
    </source>
</evidence>
<dbReference type="InterPro" id="IPR015813">
    <property type="entry name" value="Pyrv/PenolPyrv_kinase-like_dom"/>
</dbReference>
<comment type="pathway">
    <text evidence="8">Organic acid metabolism; propanoate degradation.</text>
</comment>
<comment type="catalytic activity">
    <reaction evidence="6">
        <text>3-hydroxybutane-1,2,3-tricarboxylate = pyruvate + succinate</text>
        <dbReference type="Rhea" id="RHEA:57504"/>
        <dbReference type="ChEBI" id="CHEBI:15361"/>
        <dbReference type="ChEBI" id="CHEBI:30031"/>
        <dbReference type="ChEBI" id="CHEBI:141790"/>
    </reaction>
</comment>
<evidence type="ECO:0000256" key="6">
    <source>
        <dbReference type="ARBA" id="ARBA00051150"/>
    </source>
</evidence>
<dbReference type="RefSeq" id="WP_034319270.1">
    <property type="nucleotide sequence ID" value="NZ_JOTP01000004.1"/>
</dbReference>
<evidence type="ECO:0000313" key="9">
    <source>
        <dbReference type="EMBL" id="KEP27475.1"/>
    </source>
</evidence>
<accession>A0A081LDZ9</accession>
<keyword evidence="4" id="KW-0460">Magnesium</keyword>
<evidence type="ECO:0000256" key="7">
    <source>
        <dbReference type="ARBA" id="ARBA00058526"/>
    </source>
</evidence>
<evidence type="ECO:0000256" key="4">
    <source>
        <dbReference type="ARBA" id="ARBA00022842"/>
    </source>
</evidence>
<dbReference type="UniPathway" id="UPA00946"/>
<dbReference type="Proteomes" id="UP000028091">
    <property type="component" value="Unassembled WGS sequence"/>
</dbReference>
<name>A0A081LDZ9_9BACI</name>
<dbReference type="EMBL" id="JOTP01000004">
    <property type="protein sequence ID" value="KEP27475.1"/>
    <property type="molecule type" value="Genomic_DNA"/>
</dbReference>
<evidence type="ECO:0000256" key="8">
    <source>
        <dbReference type="RuleBase" id="RU361121"/>
    </source>
</evidence>
<dbReference type="Gene3D" id="3.20.20.60">
    <property type="entry name" value="Phosphoenolpyruvate-binding domains"/>
    <property type="match status" value="1"/>
</dbReference>
<dbReference type="GO" id="GO:0046872">
    <property type="term" value="F:metal ion binding"/>
    <property type="evidence" value="ECO:0007669"/>
    <property type="project" value="UniProtKB-KW"/>
</dbReference>
<dbReference type="EC" id="4.1.3.30" evidence="8"/>
<dbReference type="InterPro" id="IPR039556">
    <property type="entry name" value="ICL/PEPM"/>
</dbReference>
<comment type="function">
    <text evidence="7">Involved in the methylcitric acid cycle. Catalyzes the cleavage of 2-methylisocitrate to yield pyruvate and succinate.</text>
</comment>
<dbReference type="PROSITE" id="PS00161">
    <property type="entry name" value="ISOCITRATE_LYASE"/>
    <property type="match status" value="1"/>
</dbReference>
<evidence type="ECO:0000256" key="3">
    <source>
        <dbReference type="ARBA" id="ARBA00022723"/>
    </source>
</evidence>
<dbReference type="SUPFAM" id="SSF51621">
    <property type="entry name" value="Phosphoenolpyruvate/pyruvate domain"/>
    <property type="match status" value="1"/>
</dbReference>
<comment type="similarity">
    <text evidence="2 8">Belongs to the isocitrate lyase/PEP mutase superfamily. Methylisocitrate lyase family.</text>
</comment>
<organism evidence="9 10">
    <name type="scientific">Bacillus zhangzhouensis</name>
    <dbReference type="NCBI Taxonomy" id="1178540"/>
    <lineage>
        <taxon>Bacteria</taxon>
        <taxon>Bacillati</taxon>
        <taxon>Bacillota</taxon>
        <taxon>Bacilli</taxon>
        <taxon>Bacillales</taxon>
        <taxon>Bacillaceae</taxon>
        <taxon>Bacillus</taxon>
    </lineage>
</organism>
<comment type="cofactor">
    <cofactor evidence="1">
        <name>Mg(2+)</name>
        <dbReference type="ChEBI" id="CHEBI:18420"/>
    </cofactor>
</comment>
<dbReference type="PANTHER" id="PTHR42905:SF5">
    <property type="entry name" value="CARBOXYVINYL-CARBOXYPHOSPHONATE PHOSPHORYLMUTASE, CHLOROPLASTIC"/>
    <property type="match status" value="1"/>
</dbReference>
<dbReference type="OrthoDB" id="8629576at2"/>
<dbReference type="eggNOG" id="COG2513">
    <property type="taxonomic scope" value="Bacteria"/>
</dbReference>
<protein>
    <recommendedName>
        <fullName evidence="8">Methylisocitrate lyase</fullName>
        <ecNumber evidence="8">4.1.3.30</ecNumber>
    </recommendedName>
</protein>
<comment type="function">
    <text evidence="8">Catalyzes the thermodynamically favored C-C bond cleavage of (2R,3S)-2-methylisocitrate to yield pyruvate and succinate.</text>
</comment>
<keyword evidence="3" id="KW-0479">Metal-binding</keyword>
<keyword evidence="10" id="KW-1185">Reference proteome</keyword>
<dbReference type="InterPro" id="IPR040442">
    <property type="entry name" value="Pyrv_kinase-like_dom_sf"/>
</dbReference>
<proteinExistence type="inferred from homology"/>
<evidence type="ECO:0000256" key="2">
    <source>
        <dbReference type="ARBA" id="ARBA00009282"/>
    </source>
</evidence>
<comment type="catalytic activity">
    <reaction evidence="8">
        <text>(2S,3R)-3-hydroxybutane-1,2,3-tricarboxylate = pyruvate + succinate</text>
        <dbReference type="Rhea" id="RHEA:16809"/>
        <dbReference type="ChEBI" id="CHEBI:15361"/>
        <dbReference type="ChEBI" id="CHEBI:30031"/>
        <dbReference type="ChEBI" id="CHEBI:57429"/>
        <dbReference type="EC" id="4.1.3.30"/>
    </reaction>
</comment>
<dbReference type="AlphaFoldDB" id="A0A081LDZ9"/>
<evidence type="ECO:0000313" key="10">
    <source>
        <dbReference type="Proteomes" id="UP000028091"/>
    </source>
</evidence>
<dbReference type="GO" id="GO:0046421">
    <property type="term" value="F:methylisocitrate lyase activity"/>
    <property type="evidence" value="ECO:0007669"/>
    <property type="project" value="UniProtKB-EC"/>
</dbReference>
<dbReference type="Pfam" id="PF13714">
    <property type="entry name" value="PEP_mutase"/>
    <property type="match status" value="1"/>
</dbReference>
<comment type="caution">
    <text evidence="9">The sequence shown here is derived from an EMBL/GenBank/DDBJ whole genome shotgun (WGS) entry which is preliminary data.</text>
</comment>
<evidence type="ECO:0000256" key="1">
    <source>
        <dbReference type="ARBA" id="ARBA00001946"/>
    </source>
</evidence>
<gene>
    <name evidence="9" type="ORF">BA70_14210</name>
</gene>
<dbReference type="GO" id="GO:0019629">
    <property type="term" value="P:propionate catabolic process, 2-methylcitrate cycle"/>
    <property type="evidence" value="ECO:0007669"/>
    <property type="project" value="InterPro"/>
</dbReference>